<evidence type="ECO:0008006" key="3">
    <source>
        <dbReference type="Google" id="ProtNLM"/>
    </source>
</evidence>
<evidence type="ECO:0000313" key="2">
    <source>
        <dbReference type="Proteomes" id="UP001431235"/>
    </source>
</evidence>
<name>A0ABT0SIK5_9GAMM</name>
<organism evidence="1 2">
    <name type="scientific">Stenotrophomonas mori</name>
    <dbReference type="NCBI Taxonomy" id="2871096"/>
    <lineage>
        <taxon>Bacteria</taxon>
        <taxon>Pseudomonadati</taxon>
        <taxon>Pseudomonadota</taxon>
        <taxon>Gammaproteobacteria</taxon>
        <taxon>Lysobacterales</taxon>
        <taxon>Lysobacteraceae</taxon>
        <taxon>Stenotrophomonas</taxon>
    </lineage>
</organism>
<comment type="caution">
    <text evidence="1">The sequence shown here is derived from an EMBL/GenBank/DDBJ whole genome shotgun (WGS) entry which is preliminary data.</text>
</comment>
<sequence length="726" mass="79455">MNASPVRRALPWRALRLAGLLLVACYALYLLAGNVFLNSRIGHDLLNRKPEAFTLDWSGGRTYWPGRVTLHAVRMGGHVRRVQWSTRAETVRGRIALWPLLRRELRVPWVEADGVSGSVGRAPHERPAPPPRPGGWILDFPRIATDSLRAATLDGWQLAGEGRAEVGFVKQLRGGPMELRPSSLWFEALQVRHGDTAWLRGTTLSATAAMPRHVGTEHPGLAKLDLVDATLELRGTTVGLQSTLDAEGRYGFAVQPGEGRLQAALALRQGALARDGRLQLRLPLLSVDAGGGRVANQLDLQLAVDDGLRLRATLPDLDGRHPSLDAHLDLPGTTLPLTDWRPRLVAASGAVRAHGHLPSIGAVVALFAEADWMGLEGSGTVDADLRLEDGRLVDGSRLEVTDVAAHADVLGNHFSGKGRARAVIANDAAGQPQSRLEVVMDAFSAAPARTPERPYFSGERLRLETVSDARLERMAESMQARLRFERARIPDLTLFNPYLPNDTLRFAGGNGLLSGDLRLDGDGDVGQGTLRVEGRQVRLAVSGMQLRGDVAVDARLRRGNLHKGEFELGDSRASVRNVAFTEPGGTTHSGWWATLAIDRGRAEWKTPSSASGSLQVWMRDVGFLLAMFADRTDLPRWTARVVDAGEARLSGTWLWKDTRLVLDRAHAENARFAVDARLALEGPRQRGDLYLKWGVLGVGVELRDGKRTYHLRGARQWYDSQPRLLP</sequence>
<dbReference type="EMBL" id="JAIKTS010000003">
    <property type="protein sequence ID" value="MCL7714913.1"/>
    <property type="molecule type" value="Genomic_DNA"/>
</dbReference>
<proteinExistence type="predicted"/>
<evidence type="ECO:0000313" key="1">
    <source>
        <dbReference type="EMBL" id="MCL7714913.1"/>
    </source>
</evidence>
<dbReference type="RefSeq" id="WP_250064200.1">
    <property type="nucleotide sequence ID" value="NZ_JAIKTS010000003.1"/>
</dbReference>
<reference evidence="1 2" key="1">
    <citation type="submission" date="2021-08" db="EMBL/GenBank/DDBJ databases">
        <title>Novel members of of the genus Stenotrophomonas from differernt environment.</title>
        <authorList>
            <person name="Deng Y."/>
        </authorList>
    </citation>
    <scope>NUCLEOTIDE SEQUENCE [LARGE SCALE GENOMIC DNA]</scope>
    <source>
        <strain evidence="1 2">CPCC 101365</strain>
    </source>
</reference>
<keyword evidence="2" id="KW-1185">Reference proteome</keyword>
<gene>
    <name evidence="1" type="ORF">K5L01_09680</name>
</gene>
<protein>
    <recommendedName>
        <fullName evidence="3">Translocation/assembly module TamB</fullName>
    </recommendedName>
</protein>
<accession>A0ABT0SIK5</accession>
<dbReference type="Proteomes" id="UP001431235">
    <property type="component" value="Unassembled WGS sequence"/>
</dbReference>